<dbReference type="EMBL" id="JAWJWE010000037">
    <property type="protein sequence ID" value="KAK6626027.1"/>
    <property type="molecule type" value="Genomic_DNA"/>
</dbReference>
<accession>A0AAN8NRU8</accession>
<evidence type="ECO:0000313" key="1">
    <source>
        <dbReference type="EMBL" id="KAK6626027.1"/>
    </source>
</evidence>
<name>A0AAN8NRU8_POLSC</name>
<keyword evidence="3" id="KW-1185">Reference proteome</keyword>
<comment type="caution">
    <text evidence="1">The sequence shown here is derived from an EMBL/GenBank/DDBJ whole genome shotgun (WGS) entry which is preliminary data.</text>
</comment>
<evidence type="ECO:0008006" key="5">
    <source>
        <dbReference type="Google" id="ProtNLM"/>
    </source>
</evidence>
<dbReference type="Proteomes" id="UP001359485">
    <property type="component" value="Unassembled WGS sequence"/>
</dbReference>
<reference evidence="1 4" key="1">
    <citation type="submission" date="2023-10" db="EMBL/GenBank/DDBJ databases">
        <title>Genomes of two closely related lineages of the louse Polyplax serrata with different host specificities.</title>
        <authorList>
            <person name="Martinu J."/>
            <person name="Tarabai H."/>
            <person name="Stefka J."/>
            <person name="Hypsa V."/>
        </authorList>
    </citation>
    <scope>NUCLEOTIDE SEQUENCE [LARGE SCALE GENOMIC DNA]</scope>
    <source>
        <strain evidence="2">98ZLc_SE</strain>
        <strain evidence="1">HR10_N</strain>
    </source>
</reference>
<evidence type="ECO:0000313" key="2">
    <source>
        <dbReference type="EMBL" id="KAK6637457.1"/>
    </source>
</evidence>
<gene>
    <name evidence="1" type="ORF">RUM43_006331</name>
    <name evidence="2" type="ORF">RUM44_007874</name>
</gene>
<dbReference type="EMBL" id="JAWJWF010000002">
    <property type="protein sequence ID" value="KAK6637457.1"/>
    <property type="molecule type" value="Genomic_DNA"/>
</dbReference>
<dbReference type="Proteomes" id="UP001372834">
    <property type="component" value="Unassembled WGS sequence"/>
</dbReference>
<organism evidence="1 4">
    <name type="scientific">Polyplax serrata</name>
    <name type="common">Common mouse louse</name>
    <dbReference type="NCBI Taxonomy" id="468196"/>
    <lineage>
        <taxon>Eukaryota</taxon>
        <taxon>Metazoa</taxon>
        <taxon>Ecdysozoa</taxon>
        <taxon>Arthropoda</taxon>
        <taxon>Hexapoda</taxon>
        <taxon>Insecta</taxon>
        <taxon>Pterygota</taxon>
        <taxon>Neoptera</taxon>
        <taxon>Paraneoptera</taxon>
        <taxon>Psocodea</taxon>
        <taxon>Troctomorpha</taxon>
        <taxon>Phthiraptera</taxon>
        <taxon>Anoplura</taxon>
        <taxon>Polyplacidae</taxon>
        <taxon>Polyplax</taxon>
    </lineage>
</organism>
<evidence type="ECO:0000313" key="4">
    <source>
        <dbReference type="Proteomes" id="UP001372834"/>
    </source>
</evidence>
<dbReference type="AlphaFoldDB" id="A0AAN8NRU8"/>
<evidence type="ECO:0000313" key="3">
    <source>
        <dbReference type="Proteomes" id="UP001359485"/>
    </source>
</evidence>
<proteinExistence type="predicted"/>
<sequence>MSNRKRKHSPCDDDSEEETINELLPDILVASENFKSATPEKIRRCLQETYNIKATRSQIQIALDNGCRLGLIQERKRYCLNPTFSMSAIQNKKKGACDPCAD</sequence>
<protein>
    <recommendedName>
        <fullName evidence="5">H15 domain-containing protein</fullName>
    </recommendedName>
</protein>